<dbReference type="FunFam" id="2.170.40.20:FF:000003">
    <property type="entry name" value="Envelope glycoprotein gp160"/>
    <property type="match status" value="1"/>
</dbReference>
<comment type="PTM">
    <text evidence="32">Palmitoylation of the transmembrane protein and of Env polyprotein (prior to its proteolytic cleavage) is essential for their association with host cell membrane lipid rafts. Palmitoylation is therefore required for envelope trafficking to classical lipid rafts, but not for viral replication.</text>
</comment>
<dbReference type="GO" id="GO:0005198">
    <property type="term" value="F:structural molecule activity"/>
    <property type="evidence" value="ECO:0007669"/>
    <property type="project" value="UniProtKB-UniRule"/>
</dbReference>
<evidence type="ECO:0000256" key="31">
    <source>
        <dbReference type="ARBA" id="ARBA00023296"/>
    </source>
</evidence>
<dbReference type="GO" id="GO:0044175">
    <property type="term" value="C:host cell endosome membrane"/>
    <property type="evidence" value="ECO:0007669"/>
    <property type="project" value="UniProtKB-SubCell"/>
</dbReference>
<evidence type="ECO:0000256" key="15">
    <source>
        <dbReference type="ARBA" id="ARBA00022703"/>
    </source>
</evidence>
<evidence type="ECO:0000256" key="7">
    <source>
        <dbReference type="ARBA" id="ARBA00022506"/>
    </source>
</evidence>
<comment type="subcellular location">
    <subcellularLocation>
        <location evidence="3">Host cell membrane</location>
        <topology evidence="3">Peripheral membrane protein</topology>
    </subcellularLocation>
    <subcellularLocation>
        <location evidence="1">Host cell membrane</location>
        <topology evidence="1">Single-pass type I membrane protein</topology>
    </subcellularLocation>
    <subcellularLocation>
        <location evidence="2">Host endosome membrane</location>
        <topology evidence="2">Peripheral membrane protein</topology>
    </subcellularLocation>
    <subcellularLocation>
        <location evidence="5">Host endosome membrane</location>
        <topology evidence="5">Single-pass type I membrane protein</topology>
    </subcellularLocation>
    <subcellularLocation>
        <location evidence="6">Virion membrane</location>
        <topology evidence="6">Peripheral membrane protein</topology>
    </subcellularLocation>
    <subcellularLocation>
        <location evidence="4">Virion membrane</location>
        <topology evidence="4">Single-pass type I membrane protein</topology>
    </subcellularLocation>
</comment>
<evidence type="ECO:0000256" key="12">
    <source>
        <dbReference type="ARBA" id="ARBA00022595"/>
    </source>
</evidence>
<comment type="caution">
    <text evidence="32 33">Lacks conserved residue(s) required for the propagation of feature annotation.</text>
</comment>
<dbReference type="InterPro" id="IPR037527">
    <property type="entry name" value="Gp160"/>
</dbReference>
<evidence type="ECO:0000256" key="1">
    <source>
        <dbReference type="ARBA" id="ARBA00004402"/>
    </source>
</evidence>
<feature type="disulfide bond" evidence="32">
    <location>
        <begin position="226"/>
        <end position="255"/>
    </location>
</feature>
<accession>A0A1U8YKI3</accession>
<evidence type="ECO:0000256" key="33">
    <source>
        <dbReference type="RuleBase" id="RU363095"/>
    </source>
</evidence>
<comment type="subcellular location">
    <molecule>Transmembrane protein gp41</molecule>
    <subcellularLocation>
        <location evidence="32">Virion membrane</location>
        <topology evidence="32">Single-pass type I membrane protein</topology>
    </subcellularLocation>
    <subcellularLocation>
        <location evidence="32">Host cell membrane</location>
        <topology evidence="32">Single-pass type I membrane protein</topology>
    </subcellularLocation>
    <subcellularLocation>
        <location evidence="32">Host endosome membrane</location>
        <topology evidence="32">Single-pass type I membrane protein</topology>
    </subcellularLocation>
    <text evidence="32">It is probably concentrated at the site of budding and incorporated into the virions possibly by contacts between the cytoplasmic tail of Env and the N-terminus of Gag.</text>
</comment>
<dbReference type="FunFam" id="1.10.287.210:FF:000001">
    <property type="entry name" value="Envelope glycoprotein gp160"/>
    <property type="match status" value="1"/>
</dbReference>
<evidence type="ECO:0000259" key="36">
    <source>
        <dbReference type="Pfam" id="PF00517"/>
    </source>
</evidence>
<evidence type="ECO:0000256" key="27">
    <source>
        <dbReference type="ARBA" id="ARBA00023157"/>
    </source>
</evidence>
<dbReference type="InterPro" id="IPR000328">
    <property type="entry name" value="GP41-like"/>
</dbReference>
<feature type="domain" description="Retroviral envelope protein GP41-like" evidence="36">
    <location>
        <begin position="531"/>
        <end position="721"/>
    </location>
</feature>
<keyword evidence="24 32" id="KW-0175">Coiled coil</keyword>
<feature type="chain" id="PRO_5023222713" description="Transmembrane protein gp41" evidence="32">
    <location>
        <begin position="513"/>
        <end position="864"/>
    </location>
</feature>
<sequence>MRVKETQRNWPNLWKWGTLIIGLVMMCSASDNLWVTVYYGVPVWRDANTTLFCASDAKAHDREVHNVWATHACVPTDPNPQEIYLENVTENFNMWKNNMVEQMQEDVISLWDQSLKPCVKLTPLCVTLHCSKWNGTKWTNNNNITINNSSIGNITDEVKNCTFNMTTEIRDKKHKVHALFYKLDIVPIDNSNNSDSGEYRLINCNTSVIKQACPKISFDPIPIHYCTPAGYAIIKCNDKKFNGTGPCKNVSSVQCTHGIKPVVSTQLLLNGSLAEEEIIIRSENLTNNVKTIIVHLNESVEINCTRPYNNTRKSVPIGPGQVFYRTGDIIGDIRQAYCEINGTKWNKTLKMVAEKLREHFKNKTIIFEPSSGGDLEITMHHFNCRGEFFYCNTTKLFTWNENETMNKNETMNNANTTILPCRIKQIINMWQEAGQAMYAPPISGRISCASNITGILLTRDGGNNDTETFRPGGGNIKDNWRSELYKYKVVQIEPLGIAPTKAKRRVVERQKRAVGIGAMIFGFLGAAGSTMGAASITLTVHARQLLSGIVQQQNNLLMAIEAQQHLLQLTVWGIKQLQARVLAVERYLSDQKFLGIWGCSGKIICTTNVPWNSTWSNKSYEKIWNNMTWIEWEREISNYTNQIYQLLTESQSQQDKNEKDLLELDKWTSLWNWFDITNWLWYIKIFIMIVGGLIGLRIIFAVLSIVNRVRQGYSPLSLQIPTHHQREPDRPGRIEEEGGEQGKDRSVRLVSGFLALAWDDLRSLCLFSYHRLRDFILIAAKAVELLGQSSLKGLRRGWEGLKYLGNLLGYWSQELKISAISLFDAIAIAVAGWTDRVIEVAQVAWRAFLHIPRRIRQGLERALL</sequence>
<feature type="coiled-coil region" evidence="32">
    <location>
        <begin position="634"/>
        <end position="668"/>
    </location>
</feature>
<keyword evidence="30 32" id="KW-0449">Lipoprotein</keyword>
<keyword evidence="13 32" id="KW-0165">Cleavage on pair of basic residues</keyword>
<keyword evidence="10 32" id="KW-1165">Clathrin-mediated endocytosis of virus by host</keyword>
<evidence type="ECO:0000259" key="35">
    <source>
        <dbReference type="Pfam" id="PF00516"/>
    </source>
</evidence>
<keyword evidence="23 32" id="KW-1039">Host endosome</keyword>
<comment type="domain">
    <text evidence="32">The CD4-binding region is targeted by the antibody b12.</text>
</comment>
<keyword evidence="26 32" id="KW-0564">Palmitate</keyword>
<comment type="domain">
    <text evidence="32">The membrane proximal external region (MPER) present in gp41 is a tryptophan-rich region recognized by the antibodies 2F5, Z13, and 4E10. MPER seems to play a role in fusion.</text>
</comment>
<evidence type="ECO:0000313" key="37">
    <source>
        <dbReference type="EMBL" id="AMQ63009.1"/>
    </source>
</evidence>
<dbReference type="HAMAP" id="MF_04083">
    <property type="entry name" value="HIV_ENV"/>
    <property type="match status" value="1"/>
</dbReference>
<feature type="transmembrane region" description="Helical" evidence="33">
    <location>
        <begin position="20"/>
        <end position="41"/>
    </location>
</feature>
<keyword evidence="9 32" id="KW-1032">Host cell membrane</keyword>
<comment type="miscellaneous">
    <text evidence="32">Inhibitors targeting HIV-1 viral envelope proteins are used as antiretroviral drugs. Attachment of virions to the cell surface via non-specific interactions and CD4 binding can be blocked by inhibitors that include cyanovirin-N, cyclotriazadisulfonamide analogs, PRO 2000, TNX 355 and PRO 542. In addition, BMS 806 can block CD4-induced conformational changes. Env interactions with the coreceptor molecules can be targeted by CCR5 antagonists including SCH-D, maraviroc (UK 427857) and aplaviroc (GW 873140), and the CXCR4 antagonist AMD 070. Fusion of viral and cellular membranes can be inhibited by peptides such as enfuvirtide and tifuvirtide (T 1249). Resistance to inhibitors associated with mutations in Env are observed. Most of the time, single mutations confer only a modest reduction in drug susceptibility. Combination of several mutations is usually required to develop a high-level drug resistance.</text>
</comment>
<dbReference type="Gene3D" id="1.10.287.210">
    <property type="match status" value="1"/>
</dbReference>
<evidence type="ECO:0000256" key="21">
    <source>
        <dbReference type="ARBA" id="ARBA00022890"/>
    </source>
</evidence>
<feature type="transmembrane region" description="Helical" evidence="33">
    <location>
        <begin position="679"/>
        <end position="706"/>
    </location>
</feature>
<evidence type="ECO:0000256" key="26">
    <source>
        <dbReference type="ARBA" id="ARBA00023139"/>
    </source>
</evidence>
<dbReference type="FunFam" id="1.20.5.490:FF:000001">
    <property type="entry name" value="Envelope glycoprotein gp160"/>
    <property type="match status" value="1"/>
</dbReference>
<evidence type="ECO:0000256" key="11">
    <source>
        <dbReference type="ARBA" id="ARBA00022581"/>
    </source>
</evidence>
<evidence type="ECO:0000256" key="2">
    <source>
        <dbReference type="ARBA" id="ARBA00004433"/>
    </source>
</evidence>
<dbReference type="InterPro" id="IPR036377">
    <property type="entry name" value="Gp120_core_sf"/>
</dbReference>
<comment type="function">
    <text evidence="32">Envelope glycoprotein gp160: Oligomerizes in the host endoplasmic reticulum into predominantly trimers. In a second time, gp160 transits in the host Golgi, where glycosylation is completed. The precursor is then proteolytically cleaved in the trans-Golgi and thereby activated by cellular furin or furin-like proteases to produce gp120 and gp41.</text>
</comment>
<dbReference type="GO" id="GO:0019064">
    <property type="term" value="P:fusion of virus membrane with host plasma membrane"/>
    <property type="evidence" value="ECO:0007669"/>
    <property type="project" value="UniProtKB-UniRule"/>
</dbReference>
<comment type="PTM">
    <text evidence="32">Specific enzymatic cleavages in vivo yield mature proteins. Envelope glycoproteins are synthesized as a inactive precursor that is heavily N-glycosylated and processed likely by host cell furin in the Golgi to yield the mature SU and TM proteins. The cleavage site between SU and TM requires the minimal sequence [KR]-X-[KR]-R. About 2 of the 9 disulfide bonds of gp41 are reduced by P4HB/PDI, following binding to CD4 receptor.</text>
</comment>
<feature type="site" description="Cleavage; by host furin" evidence="32">
    <location>
        <begin position="512"/>
        <end position="513"/>
    </location>
</feature>
<keyword evidence="28 32" id="KW-0325">Glycoprotein</keyword>
<dbReference type="SUPFAM" id="SSF56502">
    <property type="entry name" value="gp120 core"/>
    <property type="match status" value="2"/>
</dbReference>
<feature type="region of interest" description="CD4-binding loop" evidence="32">
    <location>
        <begin position="370"/>
        <end position="380"/>
    </location>
</feature>
<feature type="topological domain" description="Cytoplasmic" evidence="32">
    <location>
        <begin position="707"/>
        <end position="864"/>
    </location>
</feature>
<evidence type="ECO:0000256" key="10">
    <source>
        <dbReference type="ARBA" id="ARBA00022570"/>
    </source>
</evidence>
<dbReference type="Gene3D" id="1.20.5.490">
    <property type="entry name" value="Single helix bin"/>
    <property type="match status" value="1"/>
</dbReference>
<feature type="lipid moiety-binding region" description="S-palmitoyl cysteine; by host" evidence="32">
    <location>
        <position position="765"/>
    </location>
</feature>
<evidence type="ECO:0000256" key="18">
    <source>
        <dbReference type="ARBA" id="ARBA00022844"/>
    </source>
</evidence>
<name>A0A1U8YKI3_HV1</name>
<organism evidence="37">
    <name type="scientific">Human immunodeficiency virus type 1</name>
    <name type="common">HIV-1</name>
    <dbReference type="NCBI Taxonomy" id="11676"/>
    <lineage>
        <taxon>Viruses</taxon>
        <taxon>Riboviria</taxon>
        <taxon>Pararnavirae</taxon>
        <taxon>Artverviricota</taxon>
        <taxon>Revtraviricetes</taxon>
        <taxon>Ortervirales</taxon>
        <taxon>Retroviridae</taxon>
        <taxon>Orthoretrovirinae</taxon>
        <taxon>Lentivirus</taxon>
        <taxon>Lentivirus humimdef1</taxon>
    </lineage>
</organism>
<evidence type="ECO:0000256" key="20">
    <source>
        <dbReference type="ARBA" id="ARBA00022879"/>
    </source>
</evidence>
<comment type="domain">
    <text evidence="32 33">The 17 amino acids long immunosuppressive region is present in many retroviral envelope proteins. Synthetic peptides derived from this relatively conserved sequence inhibit immune function in vitro and in vivo.</text>
</comment>
<keyword evidence="19 32" id="KW-1043">Host membrane</keyword>
<keyword evidence="25 32" id="KW-0472">Membrane</keyword>
<evidence type="ECO:0000256" key="34">
    <source>
        <dbReference type="SAM" id="MobiDB-lite"/>
    </source>
</evidence>
<evidence type="ECO:0000256" key="32">
    <source>
        <dbReference type="HAMAP-Rule" id="MF_04083"/>
    </source>
</evidence>
<feature type="short sequence motif" description="YXXL motif; contains endocytosis signal" evidence="32">
    <location>
        <begin position="713"/>
        <end position="716"/>
    </location>
</feature>
<dbReference type="GO" id="GO:0039654">
    <property type="term" value="P:fusion of virus membrane with host endosome membrane"/>
    <property type="evidence" value="ECO:0007669"/>
    <property type="project" value="UniProtKB-UniRule"/>
</dbReference>
<feature type="chain" id="PRO_5023222712" description="Envelope glycoprotein gp160" evidence="32">
    <location>
        <begin position="32"/>
        <end position="864"/>
    </location>
</feature>
<dbReference type="GO" id="GO:0020002">
    <property type="term" value="C:host cell plasma membrane"/>
    <property type="evidence" value="ECO:0007669"/>
    <property type="project" value="UniProtKB-SubCell"/>
</dbReference>
<evidence type="ECO:0000256" key="3">
    <source>
        <dbReference type="ARBA" id="ARBA00004505"/>
    </source>
</evidence>
<evidence type="ECO:0000256" key="25">
    <source>
        <dbReference type="ARBA" id="ARBA00023136"/>
    </source>
</evidence>
<comment type="miscellaneous">
    <text evidence="32">HIV-1 lineages are divided in three main groups, M (for Major), O (for Outlier), and N (for New, or Non-M, Non-O). The vast majority of strains found worldwide belong to the group M. Group O seems to be endemic to and largely confined to Cameroon and neighboring countries in West Central Africa, where these viruses represent a small minority of HIV-1 strains. The group N is represented by a limited number of isolates from Cameroonian persons. The group M is further subdivided in 9 clades or subtypes (A to D, F to H, J and K).</text>
</comment>
<dbReference type="SUPFAM" id="SSF58069">
    <property type="entry name" value="Virus ectodomain"/>
    <property type="match status" value="1"/>
</dbReference>
<evidence type="ECO:0000256" key="4">
    <source>
        <dbReference type="ARBA" id="ARBA00004563"/>
    </source>
</evidence>
<evidence type="ECO:0000256" key="5">
    <source>
        <dbReference type="ARBA" id="ARBA00004578"/>
    </source>
</evidence>
<dbReference type="GO" id="GO:0019031">
    <property type="term" value="C:viral envelope"/>
    <property type="evidence" value="ECO:0007669"/>
    <property type="project" value="UniProtKB-KW"/>
</dbReference>
<keyword evidence="16 32" id="KW-0732">Signal</keyword>
<dbReference type="GO" id="GO:1903908">
    <property type="term" value="P:positive regulation of plasma membrane raft polarization"/>
    <property type="evidence" value="ECO:0007669"/>
    <property type="project" value="UniProtKB-UniRule"/>
</dbReference>
<feature type="region of interest" description="Immunosuppression" evidence="32">
    <location>
        <begin position="575"/>
        <end position="593"/>
    </location>
</feature>
<comment type="domain">
    <text evidence="32">Some of the most genetically diverse regions of the viral genome are present in Env. They are called variable regions 1 through 5 (V1 through V5). Coreceptor usage of gp120 is determined mainly by the primary structure of the third variable region (V3) in the outer domain of gp120. The sequence of V3 determines which coreceptor, CCR5 and/or CXCR4 (corresponding to R5/macrophage, X4/T cell and R5X4/T cell and macrophage tropism), is used to trigger the fusion potential of the Env complex, and hence which cells the virus can infect. Binding to CCR5 involves a region adjacent in addition to V3.</text>
</comment>
<feature type="region of interest" description="MPER; binding to GalCer" evidence="32">
    <location>
        <begin position="663"/>
        <end position="684"/>
    </location>
</feature>
<keyword evidence="15 32" id="KW-0053">Apoptosis</keyword>
<keyword evidence="18 32" id="KW-0946">Virion</keyword>
<keyword evidence="27 32" id="KW-1015">Disulfide bond</keyword>
<feature type="compositionally biased region" description="Basic and acidic residues" evidence="34">
    <location>
        <begin position="724"/>
        <end position="743"/>
    </location>
</feature>
<comment type="similarity">
    <text evidence="32">Belongs to the HIV-1 env protein family.</text>
</comment>
<evidence type="ECO:0000256" key="9">
    <source>
        <dbReference type="ARBA" id="ARBA00022511"/>
    </source>
</evidence>
<evidence type="ECO:0000256" key="22">
    <source>
        <dbReference type="ARBA" id="ARBA00022989"/>
    </source>
</evidence>
<keyword evidence="12 32" id="KW-1162">Viral penetration into host cytoplasm</keyword>
<keyword evidence="20 32" id="KW-0261">Viral envelope protein</keyword>
<dbReference type="GO" id="GO:0019082">
    <property type="term" value="P:viral protein processing"/>
    <property type="evidence" value="ECO:0007669"/>
    <property type="project" value="UniProtKB-UniRule"/>
</dbReference>
<gene>
    <name evidence="32 37" type="primary">env</name>
</gene>
<dbReference type="GO" id="GO:0052031">
    <property type="term" value="P:symbiont-mediated perturbation of host defense response"/>
    <property type="evidence" value="ECO:0007669"/>
    <property type="project" value="UniProtKB-UniRule"/>
</dbReference>
<dbReference type="GO" id="GO:0019062">
    <property type="term" value="P:virion attachment to host cell"/>
    <property type="evidence" value="ECO:0007669"/>
    <property type="project" value="UniProtKB-UniRule"/>
</dbReference>
<dbReference type="GO" id="GO:0055036">
    <property type="term" value="C:virion membrane"/>
    <property type="evidence" value="ECO:0007669"/>
    <property type="project" value="UniProtKB-SubCell"/>
</dbReference>
<keyword evidence="22 32" id="KW-1133">Transmembrane helix</keyword>
<comment type="domain">
    <text evidence="32">The YXXL motif is involved in determining the exact site of viral release at the surface of infected mononuclear cells and promotes endocytosis. YXXL and di-leucine endocytosis motifs interact directly or indirectly with the clathrin adapter complexes, opperate independently, and their activities are not additive.</text>
</comment>
<evidence type="ECO:0000256" key="19">
    <source>
        <dbReference type="ARBA" id="ARBA00022870"/>
    </source>
</evidence>
<feature type="disulfide bond" evidence="32">
    <location>
        <begin position="53"/>
        <end position="73"/>
    </location>
</feature>
<keyword evidence="14 32" id="KW-0812">Transmembrane</keyword>
<comment type="subunit">
    <text evidence="32">The mature envelope protein (Env) consists of a homotrimer of non-covalently associated gp120-gp41 heterodimers. The resulting complex protrudes from the virus surface as a spike. There seems to be as few as 10 spikes on the average virion. Surface protein gp120 interacts with host CD4, CCR5 and CXCR4. Gp120 also interacts with the C-type lectins CD209/DC-SIGN and CLEC4M/DC-SIGNR (collectively referred to as DC-SIGN(R)). Gp120 and gp41 interact with GalCer. Gp120 interacts with host ITGA4/ITGB7 complex; on CD4+ T-cells, this interaction results in rapid activation of integrin ITGAL/LFA-1, which facilitates efficient cell-to-cell spreading of HIV-1. Gp120 interacts with cell-associated heparan sulfate; this interaction increases virus infectivity on permissive cells and may be involved in infection of CD4- cells.</text>
</comment>
<dbReference type="GO" id="GO:1903911">
    <property type="term" value="P:positive regulation of receptor clustering"/>
    <property type="evidence" value="ECO:0007669"/>
    <property type="project" value="UniProtKB-UniRule"/>
</dbReference>
<proteinExistence type="inferred from homology"/>
<keyword evidence="29 32" id="KW-0899">Viral immunoevasion</keyword>
<evidence type="ECO:0000256" key="16">
    <source>
        <dbReference type="ARBA" id="ARBA00022729"/>
    </source>
</evidence>
<evidence type="ECO:0000256" key="23">
    <source>
        <dbReference type="ARBA" id="ARBA00023046"/>
    </source>
</evidence>
<keyword evidence="21 32" id="KW-1164">Virus endocytosis by host</keyword>
<keyword evidence="11 32" id="KW-0945">Host-virus interaction</keyword>
<feature type="disulfide bond" evidence="32">
    <location>
        <begin position="236"/>
        <end position="247"/>
    </location>
</feature>
<dbReference type="GO" id="GO:0016020">
    <property type="term" value="C:membrane"/>
    <property type="evidence" value="ECO:0007669"/>
    <property type="project" value="UniProtKB-UniRule"/>
</dbReference>
<dbReference type="CDD" id="cd09909">
    <property type="entry name" value="HIV-1-like_HR1-HR2"/>
    <property type="match status" value="1"/>
</dbReference>
<dbReference type="InterPro" id="IPR000777">
    <property type="entry name" value="HIV1_Gp120"/>
</dbReference>
<dbReference type="Gene3D" id="2.170.40.20">
    <property type="entry name" value="Human immunodeficiency virus 1, Gp160, envelope glycoprotein"/>
    <property type="match status" value="2"/>
</dbReference>
<evidence type="ECO:0000256" key="28">
    <source>
        <dbReference type="ARBA" id="ARBA00023180"/>
    </source>
</evidence>
<evidence type="ECO:0000256" key="13">
    <source>
        <dbReference type="ARBA" id="ARBA00022685"/>
    </source>
</evidence>
<keyword evidence="8 32" id="KW-1170">Fusion of virus membrane with host endosomal membrane</keyword>
<feature type="disulfide bond" evidence="32">
    <location>
        <begin position="599"/>
        <end position="605"/>
    </location>
</feature>
<evidence type="ECO:0000256" key="17">
    <source>
        <dbReference type="ARBA" id="ARBA00022804"/>
    </source>
</evidence>
<evidence type="ECO:0000256" key="6">
    <source>
        <dbReference type="ARBA" id="ARBA00004650"/>
    </source>
</evidence>
<feature type="domain" description="Human immunodeficiency virus 1 envelope glycoprotein Gp120" evidence="35">
    <location>
        <begin position="33"/>
        <end position="512"/>
    </location>
</feature>
<feature type="region of interest" description="Fusion peptide" evidence="32">
    <location>
        <begin position="513"/>
        <end position="533"/>
    </location>
</feature>
<dbReference type="GO" id="GO:0075512">
    <property type="term" value="P:clathrin-dependent endocytosis of virus by host cell"/>
    <property type="evidence" value="ECO:0007669"/>
    <property type="project" value="UniProtKB-UniRule"/>
</dbReference>
<comment type="subcellular location">
    <molecule>Surface protein gp120</molecule>
    <subcellularLocation>
        <location evidence="32">Virion membrane</location>
        <topology evidence="32">Peripheral membrane protein</topology>
    </subcellularLocation>
    <subcellularLocation>
        <location evidence="32">Host cell membrane</location>
        <topology evidence="32">Peripheral membrane protein</topology>
    </subcellularLocation>
    <subcellularLocation>
        <location evidence="32">Host endosome membrane</location>
        <topology evidence="32">Single-pass type I membrane protein</topology>
    </subcellularLocation>
    <text evidence="32">The surface protein is not anchored to the viral envelope, but associates with the extravirion surface through its binding to TM. It is probably concentrated at the site of budding and incorporated into the virions possibly by contacts between the cytoplasmic tail of Env and the N-terminus of Gag.</text>
</comment>
<keyword evidence="31 32" id="KW-1160">Virus entry into host cell</keyword>
<evidence type="ECO:0000256" key="30">
    <source>
        <dbReference type="ARBA" id="ARBA00023288"/>
    </source>
</evidence>
<dbReference type="FunFam" id="2.170.40.20:FF:000004">
    <property type="entry name" value="Envelope glycoprotein gp160"/>
    <property type="match status" value="1"/>
</dbReference>
<protein>
    <recommendedName>
        <fullName evidence="32">Envelope glycoprotein gp160</fullName>
    </recommendedName>
    <alternativeName>
        <fullName evidence="32">Env polyprotein</fullName>
    </alternativeName>
    <component>
        <recommendedName>
            <fullName evidence="32">Surface protein gp120</fullName>
            <shortName evidence="32">SU</shortName>
        </recommendedName>
        <alternativeName>
            <fullName evidence="32">Glycoprotein 120</fullName>
            <shortName evidence="32">gp120</shortName>
        </alternativeName>
    </component>
    <component>
        <recommendedName>
            <fullName evidence="32">Transmembrane protein gp41</fullName>
            <shortName evidence="32">TM</shortName>
        </recommendedName>
        <alternativeName>
            <fullName evidence="32">Glycoprotein 41</fullName>
            <shortName evidence="32">gp41</shortName>
        </alternativeName>
    </component>
</protein>
<comment type="function">
    <text evidence="32">Surface protein gp120: Attaches the virus to the host lymphoid cell by binding to the primary receptor CD4. This interaction induces a structural rearrangement creating a high affinity binding site for a chemokine coreceptor like CXCR4 and/or CCR5. Acts as a ligand for CD209/DC-SIGN and CLEC4M/DC-SIGNR, which are respectively found on dendritic cells (DCs), and on endothelial cells of liver sinusoids and lymph node sinuses. These interactions allow capture of viral particles at mucosal surfaces by these cells and subsequent transmission to permissive cells. HIV subverts the migration properties of dendritic cells to gain access to CD4+ T-cells in lymph nodes. Virus transmission to permissive T-cells occurs either in trans (without DCs infection, through viral capture and transmission), or in cis (following DCs productive infection, through the usual CD4-gp120 interaction), thereby inducing a robust infection. In trans infection, bound virions remain infectious over days and it is proposed that they are not degraded, but protected in non-lysosomal acidic organelles within the DCs close to the cell membrane thus contributing to the viral infectious potential during DCs' migration from the periphery to the lymphoid tissues. On arrival at lymphoid tissues, intact virions recycle back to DCs' cell surface allowing virus transmission to CD4+ T-cells.</text>
</comment>
<organismHost>
    <name type="scientific">Homo sapiens</name>
    <name type="common">Human</name>
    <dbReference type="NCBI Taxonomy" id="9606"/>
</organismHost>
<dbReference type="Pfam" id="PF00516">
    <property type="entry name" value="GP120"/>
    <property type="match status" value="1"/>
</dbReference>
<feature type="short sequence motif" description="Di-leucine internalization motif" evidence="32">
    <location>
        <begin position="863"/>
        <end position="864"/>
    </location>
</feature>
<dbReference type="Pfam" id="PF00517">
    <property type="entry name" value="GP41"/>
    <property type="match status" value="1"/>
</dbReference>
<keyword evidence="17 32" id="KW-1161">Viral attachment to host cell</keyword>
<comment type="function">
    <text evidence="32">Transmembrane protein gp41: Acts as a class I viral fusion protein. Under the current model, the protein has at least 3 conformational states: pre-fusion native state, pre-hairpin intermediate state, and post-fusion hairpin state. During fusion of viral and target intracellular membranes, the coiled coil regions (heptad repeats) assume a trimer-of-hairpins structure, positioning the fusion peptide in close proximity to the C-terminal region of the ectodomain. The formation of this structure appears to drive apposition and subsequent fusion of viral and target cell membranes. Complete fusion occurs in host cell endosomes and is dynamin-dependent, however some lipid transfer might occur at the plasma membrane. The virus undergoes clathrin-dependent internalization long before endosomal fusion, thus minimizing the surface exposure of conserved viral epitopes during fusion and reducing the efficacy of inhibitors targeting these epitopes. Membranes fusion leads to delivery of the nucleocapsid into the cytoplasm.</text>
</comment>
<reference evidence="37" key="1">
    <citation type="submission" date="2015-06" db="EMBL/GenBank/DDBJ databases">
        <title>HIV-1 envelope sequences from plasma and cerebrospinal fluids of CRF01_AE acutely infected individuals from Thailand.</title>
        <authorList>
            <person name="Tovanabutra S."/>
            <person name="Bose M."/>
            <person name="Sanders-Buell E."/>
            <person name="Kijak G."/>
            <person name="Pham P."/>
            <person name="O'Sullivan A."/>
            <person name="Ibitamuno G."/>
            <person name="Lazzaro M."/>
            <person name="Ananworanich J."/>
            <person name="Valcour V."/>
            <person name="Spudich S."/>
            <person name="Robb M."/>
            <person name="Michael N."/>
            <person name="Kim J."/>
        </authorList>
    </citation>
    <scope>NUCLEOTIDE SEQUENCE</scope>
    <source>
        <strain evidence="37">254016C01env04</strain>
    </source>
</reference>
<evidence type="ECO:0000256" key="24">
    <source>
        <dbReference type="ARBA" id="ARBA00023054"/>
    </source>
</evidence>
<evidence type="ECO:0000256" key="29">
    <source>
        <dbReference type="ARBA" id="ARBA00023280"/>
    </source>
</evidence>
<feature type="transmembrane region" description="Helical" evidence="33">
    <location>
        <begin position="513"/>
        <end position="536"/>
    </location>
</feature>
<dbReference type="EMBL" id="KT185691">
    <property type="protein sequence ID" value="AMQ63009.1"/>
    <property type="molecule type" value="Genomic_RNA"/>
</dbReference>
<evidence type="ECO:0000256" key="8">
    <source>
        <dbReference type="ARBA" id="ARBA00022510"/>
    </source>
</evidence>
<evidence type="ECO:0000256" key="14">
    <source>
        <dbReference type="ARBA" id="ARBA00022692"/>
    </source>
</evidence>
<feature type="region of interest" description="Disordered" evidence="34">
    <location>
        <begin position="722"/>
        <end position="743"/>
    </location>
</feature>
<comment type="PTM">
    <text evidence="32">Highly glycosylated by host. The high number of glycan on the protein is reffered to as 'glycan shield' because it contributes to hide protein sequence from adaptive immune system.</text>
</comment>
<keyword evidence="7 32" id="KW-1168">Fusion of virus membrane with host membrane</keyword>